<dbReference type="SUPFAM" id="SSF89550">
    <property type="entry name" value="PHP domain-like"/>
    <property type="match status" value="1"/>
</dbReference>
<comment type="caution">
    <text evidence="2">The sequence shown here is derived from an EMBL/GenBank/DDBJ whole genome shotgun (WGS) entry which is preliminary data.</text>
</comment>
<name>A0A1F5RGD9_9BACT</name>
<dbReference type="GO" id="GO:0008270">
    <property type="term" value="F:zinc ion binding"/>
    <property type="evidence" value="ECO:0007669"/>
    <property type="project" value="TreeGrafter"/>
</dbReference>
<dbReference type="Proteomes" id="UP000177230">
    <property type="component" value="Unassembled WGS sequence"/>
</dbReference>
<reference evidence="2 3" key="1">
    <citation type="journal article" date="2016" name="Nat. Commun.">
        <title>Thousands of microbial genomes shed light on interconnected biogeochemical processes in an aquifer system.</title>
        <authorList>
            <person name="Anantharaman K."/>
            <person name="Brown C.T."/>
            <person name="Hug L.A."/>
            <person name="Sharon I."/>
            <person name="Castelle C.J."/>
            <person name="Probst A.J."/>
            <person name="Thomas B.C."/>
            <person name="Singh A."/>
            <person name="Wilkins M.J."/>
            <person name="Karaoz U."/>
            <person name="Brodie E.L."/>
            <person name="Williams K.H."/>
            <person name="Hubbard S.S."/>
            <person name="Banfield J.F."/>
        </authorList>
    </citation>
    <scope>NUCLEOTIDE SEQUENCE [LARGE SCALE GENOMIC DNA]</scope>
</reference>
<proteinExistence type="predicted"/>
<dbReference type="PANTHER" id="PTHR36928">
    <property type="entry name" value="PHOSPHATASE YCDX-RELATED"/>
    <property type="match status" value="1"/>
</dbReference>
<dbReference type="AlphaFoldDB" id="A0A1F5RGD9"/>
<evidence type="ECO:0000259" key="1">
    <source>
        <dbReference type="Pfam" id="PF02811"/>
    </source>
</evidence>
<dbReference type="Pfam" id="PF02811">
    <property type="entry name" value="PHP"/>
    <property type="match status" value="1"/>
</dbReference>
<sequence length="255" mass="28308">MIIKDLHTHTLYSDGKLKPEEVCSIAKAKGYLVGISDHCGEGSFQINSDDQFRHYLQALERLPVFRSAELDLGTEIRISRQLLDECDYLIGGVHSIGDLNFFDSQAQVTAPRAITEQLLDLIETKAQQHRFHILAHPGLLPLKLRPDAEKILDNKWSQLLVGLALKYDFALEISSRWELPGYETIQIALEAGVRFSLGSDGHDRGTVCLLDHSLAIVNKLGIAEENIFPGRRSADGEAVLDPFVEHPDPGGKHPG</sequence>
<gene>
    <name evidence="2" type="ORF">A2024_09845</name>
</gene>
<evidence type="ECO:0000313" key="2">
    <source>
        <dbReference type="EMBL" id="OGF13183.1"/>
    </source>
</evidence>
<dbReference type="GO" id="GO:0005829">
    <property type="term" value="C:cytosol"/>
    <property type="evidence" value="ECO:0007669"/>
    <property type="project" value="TreeGrafter"/>
</dbReference>
<accession>A0A1F5RGD9</accession>
<dbReference type="InterPro" id="IPR016195">
    <property type="entry name" value="Pol/histidinol_Pase-like"/>
</dbReference>
<evidence type="ECO:0000313" key="3">
    <source>
        <dbReference type="Proteomes" id="UP000177230"/>
    </source>
</evidence>
<dbReference type="InterPro" id="IPR004013">
    <property type="entry name" value="PHP_dom"/>
</dbReference>
<dbReference type="PANTHER" id="PTHR36928:SF1">
    <property type="entry name" value="PHOSPHATASE YCDX-RELATED"/>
    <property type="match status" value="1"/>
</dbReference>
<dbReference type="InterPro" id="IPR050243">
    <property type="entry name" value="PHP_phosphatase"/>
</dbReference>
<organism evidence="2 3">
    <name type="scientific">Candidatus Edwardsbacteria bacterium GWF2_54_11</name>
    <dbReference type="NCBI Taxonomy" id="1817851"/>
    <lineage>
        <taxon>Bacteria</taxon>
        <taxon>Candidatus Edwardsiibacteriota</taxon>
    </lineage>
</organism>
<dbReference type="EMBL" id="MFFM01000024">
    <property type="protein sequence ID" value="OGF13183.1"/>
    <property type="molecule type" value="Genomic_DNA"/>
</dbReference>
<dbReference type="Gene3D" id="3.20.20.140">
    <property type="entry name" value="Metal-dependent hydrolases"/>
    <property type="match status" value="1"/>
</dbReference>
<protein>
    <recommendedName>
        <fullName evidence="1">PHP domain-containing protein</fullName>
    </recommendedName>
</protein>
<feature type="domain" description="PHP" evidence="1">
    <location>
        <begin position="5"/>
        <end position="174"/>
    </location>
</feature>
<dbReference type="GO" id="GO:0042578">
    <property type="term" value="F:phosphoric ester hydrolase activity"/>
    <property type="evidence" value="ECO:0007669"/>
    <property type="project" value="TreeGrafter"/>
</dbReference>